<dbReference type="Proteomes" id="UP000790787">
    <property type="component" value="Chromosome 16"/>
</dbReference>
<reference evidence="2" key="2">
    <citation type="submission" date="2025-08" db="UniProtKB">
        <authorList>
            <consortium name="RefSeq"/>
        </authorList>
    </citation>
    <scope>IDENTIFICATION</scope>
    <source>
        <tissue evidence="2">Leaf</tissue>
    </source>
</reference>
<dbReference type="PANTHER" id="PTHR11439">
    <property type="entry name" value="GAG-POL-RELATED RETROTRANSPOSON"/>
    <property type="match status" value="1"/>
</dbReference>
<sequence>MIGDKQLFKTVTKLDGGTVTFGDKSKGNVIGVDKVPLSSTCDVDEVYLVDELGYNLLNINQLCDNNYEVCFKKHGWFIEDESGKVILSGNRDRNVYTISNLDNLGDQICLASIIDDPWVQREKGYYISSIRSDHGGEFESRAFENFCNDKGIFHNFSSPRSTQQNGVVERTNRTLQDMARTMIVKNSLPHHFWAEAKPNISYFYPFGCKCFIHNYGKDNLGKFDPKSDEGIFLGYSHSSRSYRVYNKRTLCIKESIHVVFVDTNSCPRNEKLPEDEEIPFVPKFVTTRKDHQSESANLQIQPVEESICEQPLGFANVTFLDHVYKLTKALYGLKQAPRACPNSILCEEFALSMKGEFKMSMMGELAFFLELQIKQSPKGIFISQTKYTKKLIKKFGMENAKSIGTPMSPTIMLDENINGKKVDEIMYRRMIGSLLYLTASRPDIMFSACKCARFQSAPKDSHLTAVKRIIIYLISTSDLGLWYDRSNNFTLKDFSDADC</sequence>
<protein>
    <submittedName>
        <fullName evidence="2">Uncharacterized protein LOC107777540</fullName>
    </submittedName>
</protein>
<gene>
    <name evidence="2" type="primary">LOC107777540</name>
</gene>
<dbReference type="OrthoDB" id="1715131at2759"/>
<dbReference type="PANTHER" id="PTHR11439:SF442">
    <property type="entry name" value="CYSTEINE-RICH RLK (RECEPTOR-LIKE PROTEIN KINASE) 8"/>
    <property type="match status" value="1"/>
</dbReference>
<evidence type="ECO:0000313" key="2">
    <source>
        <dbReference type="RefSeq" id="XP_016453068.2"/>
    </source>
</evidence>
<dbReference type="KEGG" id="nta:107777540"/>
<dbReference type="OMA" id="SACKCAR"/>
<accession>A0A1S3YLV3</accession>
<organism evidence="1 2">
    <name type="scientific">Nicotiana tabacum</name>
    <name type="common">Common tobacco</name>
    <dbReference type="NCBI Taxonomy" id="4097"/>
    <lineage>
        <taxon>Eukaryota</taxon>
        <taxon>Viridiplantae</taxon>
        <taxon>Streptophyta</taxon>
        <taxon>Embryophyta</taxon>
        <taxon>Tracheophyta</taxon>
        <taxon>Spermatophyta</taxon>
        <taxon>Magnoliopsida</taxon>
        <taxon>eudicotyledons</taxon>
        <taxon>Gunneridae</taxon>
        <taxon>Pentapetalae</taxon>
        <taxon>asterids</taxon>
        <taxon>lamiids</taxon>
        <taxon>Solanales</taxon>
        <taxon>Solanaceae</taxon>
        <taxon>Nicotianoideae</taxon>
        <taxon>Nicotianeae</taxon>
        <taxon>Nicotiana</taxon>
    </lineage>
</organism>
<dbReference type="PaxDb" id="4097-A0A1S3YLV3"/>
<keyword evidence="1" id="KW-1185">Reference proteome</keyword>
<evidence type="ECO:0000313" key="1">
    <source>
        <dbReference type="Proteomes" id="UP000790787"/>
    </source>
</evidence>
<dbReference type="RefSeq" id="XP_016453068.1">
    <property type="nucleotide sequence ID" value="XM_016597582.1"/>
</dbReference>
<name>A0A1S3YLV3_TOBAC</name>
<dbReference type="GeneID" id="107777540"/>
<dbReference type="AlphaFoldDB" id="A0A1S3YLV3"/>
<reference evidence="1" key="1">
    <citation type="journal article" date="2014" name="Nat. Commun.">
        <title>The tobacco genome sequence and its comparison with those of tomato and potato.</title>
        <authorList>
            <person name="Sierro N."/>
            <person name="Battey J.N."/>
            <person name="Ouadi S."/>
            <person name="Bakaher N."/>
            <person name="Bovet L."/>
            <person name="Willig A."/>
            <person name="Goepfert S."/>
            <person name="Peitsch M.C."/>
            <person name="Ivanov N.V."/>
        </authorList>
    </citation>
    <scope>NUCLEOTIDE SEQUENCE [LARGE SCALE GENOMIC DNA]</scope>
</reference>
<proteinExistence type="predicted"/>
<dbReference type="STRING" id="4097.A0A1S3YLV3"/>
<dbReference type="RefSeq" id="XP_016453068.2">
    <property type="nucleotide sequence ID" value="XM_016597582.2"/>
</dbReference>